<evidence type="ECO:0000313" key="3">
    <source>
        <dbReference type="Proteomes" id="UP000246050"/>
    </source>
</evidence>
<feature type="transmembrane region" description="Helical" evidence="1">
    <location>
        <begin position="234"/>
        <end position="255"/>
    </location>
</feature>
<name>A0A317DL96_9ACTN</name>
<gene>
    <name evidence="2" type="ORF">DKT69_13470</name>
</gene>
<evidence type="ECO:0000256" key="1">
    <source>
        <dbReference type="SAM" id="Phobius"/>
    </source>
</evidence>
<dbReference type="EMBL" id="QGKS01000205">
    <property type="protein sequence ID" value="PWR14970.1"/>
    <property type="molecule type" value="Genomic_DNA"/>
</dbReference>
<protein>
    <recommendedName>
        <fullName evidence="4">DUF3533 domain-containing protein</fullName>
    </recommendedName>
</protein>
<feature type="transmembrane region" description="Helical" evidence="1">
    <location>
        <begin position="209"/>
        <end position="227"/>
    </location>
</feature>
<feature type="transmembrane region" description="Helical" evidence="1">
    <location>
        <begin position="150"/>
        <end position="170"/>
    </location>
</feature>
<reference evidence="2 3" key="1">
    <citation type="submission" date="2018-05" db="EMBL/GenBank/DDBJ databases">
        <title>Micromonosporas from Atacama Desert.</title>
        <authorList>
            <person name="Carro L."/>
            <person name="Golinska P."/>
            <person name="Klenk H.-P."/>
            <person name="Goodfellow M."/>
        </authorList>
    </citation>
    <scope>NUCLEOTIDE SEQUENCE [LARGE SCALE GENOMIC DNA]</scope>
    <source>
        <strain evidence="2 3">4G51</strain>
    </source>
</reference>
<accession>A0A317DL96</accession>
<sequence length="344" mass="35159">MSLPDPSPTRPRTTEHAAWLALVITGLIIGGAFIALYVGLQRDPTPQHLPIAVVGSQLATAAQSGLGDSVEVTEVASIQDGAAITRDGDAIGVLGATSPTTLRFEYAGASGFSESGAARKLVSGLAAHAGFTVQETDIAPLADYDSRGLSAFYVVFGVTLSSFVLAQGLTGAAAKVRLRHRLYAMAGFAVAIGLGAAAIAGPIYGSLTAPFPLLALSLTLLSLASAFSTKALGAWLGPAGIGLAVLILTTVGNATSGATIGYDLLPRWAQAVSAILPPGAAVRAVNKYGYFDGSHAAWSLVVLAVWFLAGLGLVLLRQRLTERRTTTGALGPNLVQPELTTQEA</sequence>
<keyword evidence="1" id="KW-0812">Transmembrane</keyword>
<organism evidence="2 3">
    <name type="scientific">Micromonospora sicca</name>
    <dbReference type="NCBI Taxonomy" id="2202420"/>
    <lineage>
        <taxon>Bacteria</taxon>
        <taxon>Bacillati</taxon>
        <taxon>Actinomycetota</taxon>
        <taxon>Actinomycetes</taxon>
        <taxon>Micromonosporales</taxon>
        <taxon>Micromonosporaceae</taxon>
        <taxon>Micromonospora</taxon>
    </lineage>
</organism>
<dbReference type="Proteomes" id="UP000246050">
    <property type="component" value="Unassembled WGS sequence"/>
</dbReference>
<feature type="transmembrane region" description="Helical" evidence="1">
    <location>
        <begin position="17"/>
        <end position="40"/>
    </location>
</feature>
<feature type="transmembrane region" description="Helical" evidence="1">
    <location>
        <begin position="182"/>
        <end position="203"/>
    </location>
</feature>
<evidence type="ECO:0008006" key="4">
    <source>
        <dbReference type="Google" id="ProtNLM"/>
    </source>
</evidence>
<evidence type="ECO:0000313" key="2">
    <source>
        <dbReference type="EMBL" id="PWR14970.1"/>
    </source>
</evidence>
<keyword evidence="1" id="KW-0472">Membrane</keyword>
<dbReference type="AlphaFoldDB" id="A0A317DL96"/>
<proteinExistence type="predicted"/>
<feature type="transmembrane region" description="Helical" evidence="1">
    <location>
        <begin position="296"/>
        <end position="316"/>
    </location>
</feature>
<keyword evidence="1" id="KW-1133">Transmembrane helix</keyword>
<comment type="caution">
    <text evidence="2">The sequence shown here is derived from an EMBL/GenBank/DDBJ whole genome shotgun (WGS) entry which is preliminary data.</text>
</comment>